<sequence>MLCLLAECFDIDKTPVFVFKLMRPTKLSGQEEYNMTAKSEFAKNERLTYVELEDYIGRTLAFIAAMLGREDYPAEKDTDSYTFEDWVEIHKTGKKLGVLDGWSVLHYRMRASAKTVEQRIALCSYVDNSSSRQEALEAAGHNLALLIDVYNIPSQTTDARQHIGFVIGEMARPFDEWFAVGERMLPEHPLLPLVIWKMLRVVKSFDQRRRLLTLIPGQNSALVTKLFREMIEEASAPEDKLELYVSISKRTPGAQDTLDALSHDILVEARNSPEFAIRVYKINGQMEDNDGLIVSVIGKHAEDPAAVAVMLRLLDKNDPFYKEILRIIGSRTRLVT</sequence>
<accession>A0A0G1QGL5</accession>
<organism evidence="1 2">
    <name type="scientific">Candidatus Uhrbacteria bacterium GW2011_GWE2_45_35</name>
    <dbReference type="NCBI Taxonomy" id="1618993"/>
    <lineage>
        <taxon>Bacteria</taxon>
        <taxon>Candidatus Uhriibacteriota</taxon>
    </lineage>
</organism>
<gene>
    <name evidence="1" type="ORF">UX09_C0024G0005</name>
</gene>
<dbReference type="STRING" id="1618993.UX09_C0024G0005"/>
<evidence type="ECO:0000313" key="1">
    <source>
        <dbReference type="EMBL" id="KKU07780.1"/>
    </source>
</evidence>
<protein>
    <submittedName>
        <fullName evidence="1">Uncharacterized protein</fullName>
    </submittedName>
</protein>
<dbReference type="EMBL" id="LCKW01000024">
    <property type="protein sequence ID" value="KKU07780.1"/>
    <property type="molecule type" value="Genomic_DNA"/>
</dbReference>
<proteinExistence type="predicted"/>
<dbReference type="Proteomes" id="UP000034354">
    <property type="component" value="Unassembled WGS sequence"/>
</dbReference>
<comment type="caution">
    <text evidence="1">The sequence shown here is derived from an EMBL/GenBank/DDBJ whole genome shotgun (WGS) entry which is preliminary data.</text>
</comment>
<dbReference type="AlphaFoldDB" id="A0A0G1QGL5"/>
<name>A0A0G1QGL5_9BACT</name>
<evidence type="ECO:0000313" key="2">
    <source>
        <dbReference type="Proteomes" id="UP000034354"/>
    </source>
</evidence>
<reference evidence="1 2" key="1">
    <citation type="journal article" date="2015" name="Nature">
        <title>rRNA introns, odd ribosomes, and small enigmatic genomes across a large radiation of phyla.</title>
        <authorList>
            <person name="Brown C.T."/>
            <person name="Hug L.A."/>
            <person name="Thomas B.C."/>
            <person name="Sharon I."/>
            <person name="Castelle C.J."/>
            <person name="Singh A."/>
            <person name="Wilkins M.J."/>
            <person name="Williams K.H."/>
            <person name="Banfield J.F."/>
        </authorList>
    </citation>
    <scope>NUCLEOTIDE SEQUENCE [LARGE SCALE GENOMIC DNA]</scope>
</reference>